<dbReference type="Pfam" id="PF00724">
    <property type="entry name" value="Oxidored_FMN"/>
    <property type="match status" value="1"/>
</dbReference>
<feature type="domain" description="NADH:flavin oxidoreductase/NADH oxidase N-terminal" evidence="1">
    <location>
        <begin position="8"/>
        <end position="350"/>
    </location>
</feature>
<accession>A0ABR4JGV0</accession>
<dbReference type="InterPro" id="IPR045247">
    <property type="entry name" value="Oye-like"/>
</dbReference>
<evidence type="ECO:0000313" key="2">
    <source>
        <dbReference type="EMBL" id="KAL2839253.1"/>
    </source>
</evidence>
<dbReference type="EMBL" id="JBFXLU010000135">
    <property type="protein sequence ID" value="KAL2839253.1"/>
    <property type="molecule type" value="Genomic_DNA"/>
</dbReference>
<dbReference type="InterPro" id="IPR013785">
    <property type="entry name" value="Aldolase_TIM"/>
</dbReference>
<reference evidence="2 3" key="1">
    <citation type="submission" date="2024-07" db="EMBL/GenBank/DDBJ databases">
        <title>Section-level genome sequencing and comparative genomics of Aspergillus sections Usti and Cavernicolus.</title>
        <authorList>
            <consortium name="Lawrence Berkeley National Laboratory"/>
            <person name="Nybo J.L."/>
            <person name="Vesth T.C."/>
            <person name="Theobald S."/>
            <person name="Frisvad J.C."/>
            <person name="Larsen T.O."/>
            <person name="Kjaerboelling I."/>
            <person name="Rothschild-Mancinelli K."/>
            <person name="Lyhne E.K."/>
            <person name="Kogle M.E."/>
            <person name="Barry K."/>
            <person name="Clum A."/>
            <person name="Na H."/>
            <person name="Ledsgaard L."/>
            <person name="Lin J."/>
            <person name="Lipzen A."/>
            <person name="Kuo A."/>
            <person name="Riley R."/>
            <person name="Mondo S."/>
            <person name="Labutti K."/>
            <person name="Haridas S."/>
            <person name="Pangalinan J."/>
            <person name="Salamov A.A."/>
            <person name="Simmons B.A."/>
            <person name="Magnuson J.K."/>
            <person name="Chen J."/>
            <person name="Drula E."/>
            <person name="Henrissat B."/>
            <person name="Wiebenga A."/>
            <person name="Lubbers R.J."/>
            <person name="Gomes A.C."/>
            <person name="Makela M.R."/>
            <person name="Stajich J."/>
            <person name="Grigoriev I.V."/>
            <person name="Mortensen U.H."/>
            <person name="De Vries R.P."/>
            <person name="Baker S.E."/>
            <person name="Andersen M.R."/>
        </authorList>
    </citation>
    <scope>NUCLEOTIDE SEQUENCE [LARGE SCALE GENOMIC DNA]</scope>
    <source>
        <strain evidence="2 3">CBS 123904</strain>
    </source>
</reference>
<evidence type="ECO:0000259" key="1">
    <source>
        <dbReference type="Pfam" id="PF00724"/>
    </source>
</evidence>
<dbReference type="InterPro" id="IPR001155">
    <property type="entry name" value="OxRdtase_FMN_N"/>
</dbReference>
<name>A0ABR4JGV0_9EURO</name>
<dbReference type="SUPFAM" id="SSF51395">
    <property type="entry name" value="FMN-linked oxidoreductases"/>
    <property type="match status" value="1"/>
</dbReference>
<protein>
    <recommendedName>
        <fullName evidence="1">NADH:flavin oxidoreductase/NADH oxidase N-terminal domain-containing protein</fullName>
    </recommendedName>
</protein>
<keyword evidence="3" id="KW-1185">Reference proteome</keyword>
<dbReference type="Proteomes" id="UP001610446">
    <property type="component" value="Unassembled WGS sequence"/>
</dbReference>
<dbReference type="PANTHER" id="PTHR22893">
    <property type="entry name" value="NADH OXIDOREDUCTASE-RELATED"/>
    <property type="match status" value="1"/>
</dbReference>
<proteinExistence type="predicted"/>
<sequence length="363" mass="40252">MFEHLLSTLQVGDLQLENRVVFASMTRNRGIVPQSDIHVPYYRERAGVGLITTESVLICPQGSDWSYMPGIYSQDQVDGWKAVTDAVHDAGGLIFCQLLHPGRIAHPDTHAQRQTGQAVVAPSPIAARGGKFRNVPGGPGYVVPSEIADPEEILDLFEEAARGAKEAGFDGLQLHHANGYLPMQFLEAHSNTRTDAWGGSIENRIRFTLGVLERMSRYFPYNRISIKIAPCGGYNDMGELDASGQPSIEAAKATYIPFCKALAKLGLAYIEVVRFFAPFDPVIDGKGRGVDWDVISELRDILRGTPLFGNTAFTPEEAETYIREDRMDGVAIGRPLIYDQDYVGKLKAGEQLYQEQRGDEFWW</sequence>
<evidence type="ECO:0000313" key="3">
    <source>
        <dbReference type="Proteomes" id="UP001610446"/>
    </source>
</evidence>
<comment type="caution">
    <text evidence="2">The sequence shown here is derived from an EMBL/GenBank/DDBJ whole genome shotgun (WGS) entry which is preliminary data.</text>
</comment>
<dbReference type="Gene3D" id="3.20.20.70">
    <property type="entry name" value="Aldolase class I"/>
    <property type="match status" value="1"/>
</dbReference>
<organism evidence="2 3">
    <name type="scientific">Aspergillus pseudoustus</name>
    <dbReference type="NCBI Taxonomy" id="1810923"/>
    <lineage>
        <taxon>Eukaryota</taxon>
        <taxon>Fungi</taxon>
        <taxon>Dikarya</taxon>
        <taxon>Ascomycota</taxon>
        <taxon>Pezizomycotina</taxon>
        <taxon>Eurotiomycetes</taxon>
        <taxon>Eurotiomycetidae</taxon>
        <taxon>Eurotiales</taxon>
        <taxon>Aspergillaceae</taxon>
        <taxon>Aspergillus</taxon>
        <taxon>Aspergillus subgen. Nidulantes</taxon>
    </lineage>
</organism>
<dbReference type="PANTHER" id="PTHR22893:SF91">
    <property type="entry name" value="NADPH DEHYDROGENASE 2-RELATED"/>
    <property type="match status" value="1"/>
</dbReference>
<gene>
    <name evidence="2" type="ORF">BJY01DRAFT_257779</name>
</gene>